<keyword evidence="7 15" id="KW-0862">Zinc</keyword>
<dbReference type="PANTHER" id="PTHR45703">
    <property type="entry name" value="DYNEIN HEAVY CHAIN"/>
    <property type="match status" value="1"/>
</dbReference>
<dbReference type="PANTHER" id="PTHR45703:SF36">
    <property type="entry name" value="DYNEIN HEAVY CHAIN, CYTOPLASMIC"/>
    <property type="match status" value="1"/>
</dbReference>
<proteinExistence type="predicted"/>
<evidence type="ECO:0000256" key="3">
    <source>
        <dbReference type="ARBA" id="ARBA00022490"/>
    </source>
</evidence>
<dbReference type="GO" id="GO:0051959">
    <property type="term" value="F:dynein light intermediate chain binding"/>
    <property type="evidence" value="ECO:0007669"/>
    <property type="project" value="InterPro"/>
</dbReference>
<evidence type="ECO:0000259" key="16">
    <source>
        <dbReference type="PROSITE" id="PS50023"/>
    </source>
</evidence>
<dbReference type="InterPro" id="IPR026983">
    <property type="entry name" value="DHC"/>
</dbReference>
<dbReference type="FunFam" id="1.20.58.1120:FF:000013">
    <property type="entry name" value="Dynein heavy chain-like protein"/>
    <property type="match status" value="1"/>
</dbReference>
<comment type="caution">
    <text evidence="18">The sequence shown here is derived from an EMBL/GenBank/DDBJ whole genome shotgun (WGS) entry which is preliminary data.</text>
</comment>
<dbReference type="Gene3D" id="1.10.8.710">
    <property type="match status" value="1"/>
</dbReference>
<dbReference type="GO" id="GO:0007010">
    <property type="term" value="P:cytoskeleton organization"/>
    <property type="evidence" value="ECO:0007669"/>
    <property type="project" value="InterPro"/>
</dbReference>
<dbReference type="Gene3D" id="1.20.58.1120">
    <property type="match status" value="1"/>
</dbReference>
<dbReference type="SUPFAM" id="SSF52540">
    <property type="entry name" value="P-loop containing nucleoside triphosphate hydrolases"/>
    <property type="match status" value="2"/>
</dbReference>
<name>A0A812MT75_9DINO</name>
<evidence type="ECO:0000256" key="1">
    <source>
        <dbReference type="ARBA" id="ARBA00004138"/>
    </source>
</evidence>
<dbReference type="GO" id="GO:0005524">
    <property type="term" value="F:ATP binding"/>
    <property type="evidence" value="ECO:0007669"/>
    <property type="project" value="UniProtKB-KW"/>
</dbReference>
<reference evidence="18" key="1">
    <citation type="submission" date="2021-02" db="EMBL/GenBank/DDBJ databases">
        <authorList>
            <person name="Dougan E. K."/>
            <person name="Rhodes N."/>
            <person name="Thang M."/>
            <person name="Chan C."/>
        </authorList>
    </citation>
    <scope>NUCLEOTIDE SEQUENCE</scope>
</reference>
<evidence type="ECO:0000256" key="12">
    <source>
        <dbReference type="ARBA" id="ARBA00023175"/>
    </source>
</evidence>
<evidence type="ECO:0000256" key="7">
    <source>
        <dbReference type="ARBA" id="ARBA00022833"/>
    </source>
</evidence>
<keyword evidence="19" id="KW-1185">Reference proteome</keyword>
<dbReference type="GO" id="GO:0046872">
    <property type="term" value="F:metal ion binding"/>
    <property type="evidence" value="ECO:0007669"/>
    <property type="project" value="UniProtKB-KW"/>
</dbReference>
<evidence type="ECO:0000313" key="18">
    <source>
        <dbReference type="EMBL" id="CAE7266496.1"/>
    </source>
</evidence>
<keyword evidence="11" id="KW-0969">Cilium</keyword>
<keyword evidence="4" id="KW-0493">Microtubule</keyword>
<feature type="domain" description="HP" evidence="17">
    <location>
        <begin position="174"/>
        <end position="239"/>
    </location>
</feature>
<keyword evidence="6" id="KW-0547">Nucleotide-binding</keyword>
<dbReference type="GO" id="GO:0045505">
    <property type="term" value="F:dynein intermediate chain binding"/>
    <property type="evidence" value="ECO:0007669"/>
    <property type="project" value="InterPro"/>
</dbReference>
<dbReference type="InterPro" id="IPR035699">
    <property type="entry name" value="AAA_6"/>
</dbReference>
<keyword evidence="10" id="KW-0175">Coiled coil</keyword>
<dbReference type="FunFam" id="1.10.8.710:FF:000001">
    <property type="entry name" value="Dynein axonemal heavy chain 2"/>
    <property type="match status" value="1"/>
</dbReference>
<evidence type="ECO:0000313" key="19">
    <source>
        <dbReference type="Proteomes" id="UP000601435"/>
    </source>
</evidence>
<dbReference type="GO" id="GO:0030286">
    <property type="term" value="C:dynein complex"/>
    <property type="evidence" value="ECO:0007669"/>
    <property type="project" value="UniProtKB-KW"/>
</dbReference>
<evidence type="ECO:0000259" key="17">
    <source>
        <dbReference type="PROSITE" id="PS51089"/>
    </source>
</evidence>
<dbReference type="Gene3D" id="3.40.50.300">
    <property type="entry name" value="P-loop containing nucleotide triphosphate hydrolases"/>
    <property type="match status" value="2"/>
</dbReference>
<sequence length="935" mass="103942">MREELPTCRGCRKAIREEEPSILADKRDRFHERCFVCAECGEALTSYVILEARKYQFQECPYYCETCADKLEAKEAPEGGTAGSKPCAACGGPCGGRGGLMDGCVLHWKCFQCSMCGKAEQAPADGRMHAVTLLRSKVGALLQGKYVCASCDAVGKKVTGYVSQREEQCAPATGTTGRFLTLEELKDATVWKSLGVEASCREQMLSDDDFKAAFGSTKEEFQRLPGWKRTQKKKEMGETVEFIKPVRSQTTCDRSGGVMVNINEDPSINAWLSRTEAHMQSSLGEHLNSSMNELGTLFTADGKISEEATMAWVSKYPCQVLLMAILADWCQKIEGALSAGGDVEKVLARAVEQLSFMAGKVITNISNDVRQKLAQMITEVVHQRDVSRQLIQDKVSSPKDFQWLQLMRMYWNPSEPQILQRLSICMADASFFYGFEYLGIADKLVQTPLTDRCFLTLTQALHMRLGANPFGPAGTGKTESVKALGNTMGRFVLVFCCDEGFDFQAMGRIFVGLCQVGAWGCFDEFNRLEERILSAVSEQVLTIQTGNKQNKKEIEILGKQVRLNSNVGIFVTMNPGYAGRSNLPDNLKQLFRAMAMTTPNKTLIAQVNLYNQGFISAEKLASKVVFLFDLCKDQLSSQPHYDFGLRSLKAVLACAGSMKREEVTNIGAEKFGELSEDEVSQSEQKILLRAIFDTLVPKLVAQDKPLMQSLISGVFPGADVGIVDNQILQDEIRRLCKLRHFECTDNFMLKCMELFQIQRITHGVMLVGTVGTGKSTVWRTLLDAMEKLDNIKGDAYVVDPKAVSKEELYGKLDPTTLEWTDGVFTDILRRILSGHRGENQRRQWIMFDGDVDPEWAENLNSVLDDNKLLTLPNGERLAIPPSLACRTRGVGKRGCESPAGVPEDLTRDSESIDKHCTSCNTSKKPRNLFYSEWGG</sequence>
<evidence type="ECO:0000256" key="8">
    <source>
        <dbReference type="ARBA" id="ARBA00022840"/>
    </source>
</evidence>
<dbReference type="InterPro" id="IPR027417">
    <property type="entry name" value="P-loop_NTPase"/>
</dbReference>
<keyword evidence="14" id="KW-0966">Cell projection</keyword>
<gene>
    <name evidence="18" type="primary">DHC-8</name>
    <name evidence="18" type="ORF">SNEC2469_LOCUS6283</name>
</gene>
<keyword evidence="8" id="KW-0067">ATP-binding</keyword>
<dbReference type="Gene3D" id="2.10.110.10">
    <property type="entry name" value="Cysteine Rich Protein"/>
    <property type="match status" value="1"/>
</dbReference>
<dbReference type="Proteomes" id="UP000601435">
    <property type="component" value="Unassembled WGS sequence"/>
</dbReference>
<evidence type="ECO:0000256" key="9">
    <source>
        <dbReference type="ARBA" id="ARBA00023017"/>
    </source>
</evidence>
<dbReference type="FunFam" id="3.40.50.300:FF:000071">
    <property type="entry name" value="Cytoplasmic dynein heavy chain 1"/>
    <property type="match status" value="1"/>
</dbReference>
<dbReference type="Pfam" id="PF02209">
    <property type="entry name" value="VHP"/>
    <property type="match status" value="1"/>
</dbReference>
<dbReference type="PROSITE" id="PS51089">
    <property type="entry name" value="HP"/>
    <property type="match status" value="1"/>
</dbReference>
<dbReference type="GO" id="GO:0003779">
    <property type="term" value="F:actin binding"/>
    <property type="evidence" value="ECO:0007669"/>
    <property type="project" value="InterPro"/>
</dbReference>
<evidence type="ECO:0000256" key="15">
    <source>
        <dbReference type="PROSITE-ProRule" id="PRU00125"/>
    </source>
</evidence>
<evidence type="ECO:0000256" key="11">
    <source>
        <dbReference type="ARBA" id="ARBA00023069"/>
    </source>
</evidence>
<keyword evidence="13" id="KW-0206">Cytoskeleton</keyword>
<keyword evidence="3" id="KW-0963">Cytoplasm</keyword>
<evidence type="ECO:0000256" key="2">
    <source>
        <dbReference type="ARBA" id="ARBA00004245"/>
    </source>
</evidence>
<organism evidence="18 19">
    <name type="scientific">Symbiodinium necroappetens</name>
    <dbReference type="NCBI Taxonomy" id="1628268"/>
    <lineage>
        <taxon>Eukaryota</taxon>
        <taxon>Sar</taxon>
        <taxon>Alveolata</taxon>
        <taxon>Dinophyceae</taxon>
        <taxon>Suessiales</taxon>
        <taxon>Symbiodiniaceae</taxon>
        <taxon>Symbiodinium</taxon>
    </lineage>
</organism>
<dbReference type="SMART" id="SM00153">
    <property type="entry name" value="VHP"/>
    <property type="match status" value="1"/>
</dbReference>
<dbReference type="InterPro" id="IPR001781">
    <property type="entry name" value="Znf_LIM"/>
</dbReference>
<keyword evidence="9" id="KW-0243">Dynein</keyword>
<evidence type="ECO:0000256" key="5">
    <source>
        <dbReference type="ARBA" id="ARBA00022723"/>
    </source>
</evidence>
<evidence type="ECO:0000256" key="10">
    <source>
        <dbReference type="ARBA" id="ARBA00023054"/>
    </source>
</evidence>
<evidence type="ECO:0000256" key="14">
    <source>
        <dbReference type="ARBA" id="ARBA00023273"/>
    </source>
</evidence>
<feature type="domain" description="LIM zinc-binding" evidence="16">
    <location>
        <begin position="6"/>
        <end position="74"/>
    </location>
</feature>
<dbReference type="SUPFAM" id="SSF47050">
    <property type="entry name" value="VHP, Villin headpiece domain"/>
    <property type="match status" value="1"/>
</dbReference>
<dbReference type="OrthoDB" id="422835at2759"/>
<keyword evidence="15" id="KW-0440">LIM domain</keyword>
<evidence type="ECO:0000256" key="6">
    <source>
        <dbReference type="ARBA" id="ARBA00022741"/>
    </source>
</evidence>
<dbReference type="GO" id="GO:0005874">
    <property type="term" value="C:microtubule"/>
    <property type="evidence" value="ECO:0007669"/>
    <property type="project" value="UniProtKB-KW"/>
</dbReference>
<dbReference type="PROSITE" id="PS50023">
    <property type="entry name" value="LIM_DOMAIN_2"/>
    <property type="match status" value="1"/>
</dbReference>
<keyword evidence="5 15" id="KW-0479">Metal-binding</keyword>
<dbReference type="PROSITE" id="PS00478">
    <property type="entry name" value="LIM_DOMAIN_1"/>
    <property type="match status" value="1"/>
</dbReference>
<evidence type="ECO:0000256" key="4">
    <source>
        <dbReference type="ARBA" id="ARBA00022701"/>
    </source>
</evidence>
<dbReference type="Gene3D" id="1.10.950.10">
    <property type="entry name" value="Villin headpiece domain"/>
    <property type="match status" value="1"/>
</dbReference>
<dbReference type="EMBL" id="CAJNJA010011099">
    <property type="protein sequence ID" value="CAE7266496.1"/>
    <property type="molecule type" value="Genomic_DNA"/>
</dbReference>
<dbReference type="GO" id="GO:0005929">
    <property type="term" value="C:cilium"/>
    <property type="evidence" value="ECO:0007669"/>
    <property type="project" value="UniProtKB-SubCell"/>
</dbReference>
<dbReference type="InterPro" id="IPR036886">
    <property type="entry name" value="Villin_headpiece_dom_sf"/>
</dbReference>
<protein>
    <submittedName>
        <fullName evidence="18">DHC-8 protein</fullName>
    </submittedName>
</protein>
<dbReference type="InterPro" id="IPR003128">
    <property type="entry name" value="Villin_headpiece"/>
</dbReference>
<dbReference type="AlphaFoldDB" id="A0A812MT75"/>
<dbReference type="GO" id="GO:0007018">
    <property type="term" value="P:microtubule-based movement"/>
    <property type="evidence" value="ECO:0007669"/>
    <property type="project" value="InterPro"/>
</dbReference>
<keyword evidence="12" id="KW-0505">Motor protein</keyword>
<dbReference type="Pfam" id="PF12774">
    <property type="entry name" value="AAA_6"/>
    <property type="match status" value="1"/>
</dbReference>
<dbReference type="SMART" id="SM00132">
    <property type="entry name" value="LIM"/>
    <property type="match status" value="1"/>
</dbReference>
<dbReference type="Pfam" id="PF00412">
    <property type="entry name" value="LIM"/>
    <property type="match status" value="1"/>
</dbReference>
<dbReference type="InterPro" id="IPR043157">
    <property type="entry name" value="Dynein_AAA1S"/>
</dbReference>
<accession>A0A812MT75</accession>
<evidence type="ECO:0000256" key="13">
    <source>
        <dbReference type="ARBA" id="ARBA00023212"/>
    </source>
</evidence>
<comment type="subcellular location">
    <subcellularLocation>
        <location evidence="1">Cell projection</location>
        <location evidence="1">Cilium</location>
    </subcellularLocation>
    <subcellularLocation>
        <location evidence="2">Cytoplasm</location>
        <location evidence="2">Cytoskeleton</location>
    </subcellularLocation>
</comment>